<evidence type="ECO:0000256" key="2">
    <source>
        <dbReference type="ARBA" id="ARBA00022908"/>
    </source>
</evidence>
<dbReference type="InterPro" id="IPR013762">
    <property type="entry name" value="Integrase-like_cat_sf"/>
</dbReference>
<dbReference type="RefSeq" id="WP_307433663.1">
    <property type="nucleotide sequence ID" value="NZ_JAUSVK010000001.1"/>
</dbReference>
<dbReference type="InterPro" id="IPR011010">
    <property type="entry name" value="DNA_brk_join_enz"/>
</dbReference>
<evidence type="ECO:0000313" key="9">
    <source>
        <dbReference type="EMBL" id="MDQ0395198.1"/>
    </source>
</evidence>
<dbReference type="Proteomes" id="UP001237448">
    <property type="component" value="Unassembled WGS sequence"/>
</dbReference>
<evidence type="ECO:0000259" key="7">
    <source>
        <dbReference type="PROSITE" id="PS51898"/>
    </source>
</evidence>
<dbReference type="InterPro" id="IPR038488">
    <property type="entry name" value="Integrase_DNA-bd_sf"/>
</dbReference>
<sequence>MGNNLTQVAIDNLRPGPARREIPDGKVRGLYLVVQPARPDGERRLSWAFRYRINGKPAKFTIGPYLGDGLGLAEARKKAERLRAQVADGVDPASEKKETRKAAEEAGRAERDTVEKIASSFIDRYAKPNTRESSWREYERILNREVVPLWKKRSVQDIAKRDVIDLLDGIVDRGAPVQANRVLAVVRKLFNWCVERGILQISPCAGLKAPTGETSRDRVLSDIELRLVWNAAEGQGWPFGPLAQLLLLTGQRREEVAGMQWSEVDLDKALWTIPKERAKNGVAHEVPLSAPAVEILRKLPKISGKKGAVYVFTTTGETPVSGYAKAKRSLDKSILEALRRSAADAGGNADKIGEPERWTFHDLRRTMASGMARLGINLPVIEKILNHVSGSFGGIVGVYQRHSFSDEKRAALETWGRFVAQLVADTPTANVVPIRVAHHAQ</sequence>
<dbReference type="Pfam" id="PF22022">
    <property type="entry name" value="Phage_int_M"/>
    <property type="match status" value="1"/>
</dbReference>
<evidence type="ECO:0000256" key="1">
    <source>
        <dbReference type="ARBA" id="ARBA00008857"/>
    </source>
</evidence>
<evidence type="ECO:0000256" key="4">
    <source>
        <dbReference type="ARBA" id="ARBA00023172"/>
    </source>
</evidence>
<comment type="similarity">
    <text evidence="1">Belongs to the 'phage' integrase family.</text>
</comment>
<accession>A0ABU0FKQ9</accession>
<dbReference type="SUPFAM" id="SSF56349">
    <property type="entry name" value="DNA breaking-rejoining enzymes"/>
    <property type="match status" value="1"/>
</dbReference>
<evidence type="ECO:0000259" key="8">
    <source>
        <dbReference type="PROSITE" id="PS51900"/>
    </source>
</evidence>
<dbReference type="InterPro" id="IPR010998">
    <property type="entry name" value="Integrase_recombinase_N"/>
</dbReference>
<comment type="caution">
    <text evidence="9">The sequence shown here is derived from an EMBL/GenBank/DDBJ whole genome shotgun (WGS) entry which is preliminary data.</text>
</comment>
<dbReference type="PROSITE" id="PS51900">
    <property type="entry name" value="CB"/>
    <property type="match status" value="1"/>
</dbReference>
<dbReference type="Gene3D" id="3.30.160.390">
    <property type="entry name" value="Integrase, DNA-binding domain"/>
    <property type="match status" value="1"/>
</dbReference>
<organism evidence="9 10">
    <name type="scientific">Labrys monachus</name>
    <dbReference type="NCBI Taxonomy" id="217067"/>
    <lineage>
        <taxon>Bacteria</taxon>
        <taxon>Pseudomonadati</taxon>
        <taxon>Pseudomonadota</taxon>
        <taxon>Alphaproteobacteria</taxon>
        <taxon>Hyphomicrobiales</taxon>
        <taxon>Xanthobacteraceae</taxon>
        <taxon>Labrys</taxon>
    </lineage>
</organism>
<dbReference type="InterPro" id="IPR002104">
    <property type="entry name" value="Integrase_catalytic"/>
</dbReference>
<keyword evidence="3 5" id="KW-0238">DNA-binding</keyword>
<dbReference type="PANTHER" id="PTHR30629:SF2">
    <property type="entry name" value="PROPHAGE INTEGRASE INTS-RELATED"/>
    <property type="match status" value="1"/>
</dbReference>
<evidence type="ECO:0000256" key="3">
    <source>
        <dbReference type="ARBA" id="ARBA00023125"/>
    </source>
</evidence>
<dbReference type="InterPro" id="IPR050808">
    <property type="entry name" value="Phage_Integrase"/>
</dbReference>
<dbReference type="InterPro" id="IPR044068">
    <property type="entry name" value="CB"/>
</dbReference>
<gene>
    <name evidence="9" type="ORF">J3R73_004990</name>
</gene>
<evidence type="ECO:0000313" key="10">
    <source>
        <dbReference type="Proteomes" id="UP001237448"/>
    </source>
</evidence>
<evidence type="ECO:0000256" key="5">
    <source>
        <dbReference type="PROSITE-ProRule" id="PRU01248"/>
    </source>
</evidence>
<dbReference type="PANTHER" id="PTHR30629">
    <property type="entry name" value="PROPHAGE INTEGRASE"/>
    <property type="match status" value="1"/>
</dbReference>
<dbReference type="Pfam" id="PF00589">
    <property type="entry name" value="Phage_integrase"/>
    <property type="match status" value="1"/>
</dbReference>
<feature type="compositionally biased region" description="Basic and acidic residues" evidence="6">
    <location>
        <begin position="93"/>
        <end position="109"/>
    </location>
</feature>
<keyword evidence="2" id="KW-0229">DNA integration</keyword>
<dbReference type="Pfam" id="PF13356">
    <property type="entry name" value="Arm-DNA-bind_3"/>
    <property type="match status" value="1"/>
</dbReference>
<reference evidence="9 10" key="1">
    <citation type="submission" date="2023-07" db="EMBL/GenBank/DDBJ databases">
        <title>Genomic Encyclopedia of Type Strains, Phase IV (KMG-IV): sequencing the most valuable type-strain genomes for metagenomic binning, comparative biology and taxonomic classification.</title>
        <authorList>
            <person name="Goeker M."/>
        </authorList>
    </citation>
    <scope>NUCLEOTIDE SEQUENCE [LARGE SCALE GENOMIC DNA]</scope>
    <source>
        <strain evidence="9 10">DSM 5896</strain>
    </source>
</reference>
<dbReference type="InterPro" id="IPR025166">
    <property type="entry name" value="Integrase_DNA_bind_dom"/>
</dbReference>
<evidence type="ECO:0000256" key="6">
    <source>
        <dbReference type="SAM" id="MobiDB-lite"/>
    </source>
</evidence>
<dbReference type="InterPro" id="IPR053876">
    <property type="entry name" value="Phage_int_M"/>
</dbReference>
<keyword evidence="10" id="KW-1185">Reference proteome</keyword>
<name>A0ABU0FKQ9_9HYPH</name>
<dbReference type="PROSITE" id="PS51898">
    <property type="entry name" value="TYR_RECOMBINASE"/>
    <property type="match status" value="1"/>
</dbReference>
<dbReference type="Gene3D" id="1.10.443.10">
    <property type="entry name" value="Intergrase catalytic core"/>
    <property type="match status" value="1"/>
</dbReference>
<feature type="domain" description="Tyr recombinase" evidence="7">
    <location>
        <begin position="215"/>
        <end position="413"/>
    </location>
</feature>
<feature type="domain" description="Core-binding (CB)" evidence="8">
    <location>
        <begin position="112"/>
        <end position="194"/>
    </location>
</feature>
<keyword evidence="4" id="KW-0233">DNA recombination</keyword>
<dbReference type="Gene3D" id="1.10.150.130">
    <property type="match status" value="1"/>
</dbReference>
<protein>
    <submittedName>
        <fullName evidence="9">Integrase</fullName>
    </submittedName>
</protein>
<dbReference type="CDD" id="cd00801">
    <property type="entry name" value="INT_P4_C"/>
    <property type="match status" value="1"/>
</dbReference>
<feature type="region of interest" description="Disordered" evidence="6">
    <location>
        <begin position="84"/>
        <end position="109"/>
    </location>
</feature>
<dbReference type="EMBL" id="JAUSVK010000001">
    <property type="protein sequence ID" value="MDQ0395198.1"/>
    <property type="molecule type" value="Genomic_DNA"/>
</dbReference>
<proteinExistence type="inferred from homology"/>